<name>A0AAD7AW33_9AGAR</name>
<reference evidence="2" key="1">
    <citation type="submission" date="2023-03" db="EMBL/GenBank/DDBJ databases">
        <title>Massive genome expansion in bonnet fungi (Mycena s.s.) driven by repeated elements and novel gene families across ecological guilds.</title>
        <authorList>
            <consortium name="Lawrence Berkeley National Laboratory"/>
            <person name="Harder C.B."/>
            <person name="Miyauchi S."/>
            <person name="Viragh M."/>
            <person name="Kuo A."/>
            <person name="Thoen E."/>
            <person name="Andreopoulos B."/>
            <person name="Lu D."/>
            <person name="Skrede I."/>
            <person name="Drula E."/>
            <person name="Henrissat B."/>
            <person name="Morin E."/>
            <person name="Kohler A."/>
            <person name="Barry K."/>
            <person name="LaButti K."/>
            <person name="Morin E."/>
            <person name="Salamov A."/>
            <person name="Lipzen A."/>
            <person name="Mereny Z."/>
            <person name="Hegedus B."/>
            <person name="Baldrian P."/>
            <person name="Stursova M."/>
            <person name="Weitz H."/>
            <person name="Taylor A."/>
            <person name="Grigoriev I.V."/>
            <person name="Nagy L.G."/>
            <person name="Martin F."/>
            <person name="Kauserud H."/>
        </authorList>
    </citation>
    <scope>NUCLEOTIDE SEQUENCE</scope>
    <source>
        <strain evidence="2">CBHHK002</strain>
    </source>
</reference>
<comment type="caution">
    <text evidence="2">The sequence shown here is derived from an EMBL/GenBank/DDBJ whole genome shotgun (WGS) entry which is preliminary data.</text>
</comment>
<evidence type="ECO:0000313" key="3">
    <source>
        <dbReference type="Proteomes" id="UP001218218"/>
    </source>
</evidence>
<feature type="compositionally biased region" description="Acidic residues" evidence="1">
    <location>
        <begin position="93"/>
        <end position="114"/>
    </location>
</feature>
<accession>A0AAD7AW33</accession>
<protein>
    <submittedName>
        <fullName evidence="2">Uncharacterized protein</fullName>
    </submittedName>
</protein>
<dbReference type="Proteomes" id="UP001218218">
    <property type="component" value="Unassembled WGS sequence"/>
</dbReference>
<sequence>MSSAFLVPVSVGPSMQIRGSLIPAGVLGRILSSSPDFGTLHAGLRVCSTWHRAFQTQPNILLDVARNVAGPALPQAVRFIRYPYPEKTPNDWASEDGGDEEDPEATEDDSEDGGDGPAKKKKQKAAGKSVAHKPMAFLESESIGQLSPAERVRLETNAETVAKLERIFSIRYKDRSSKTSKLTELESHRFARAMYRVMLYCELFYLPLNLDDIDAMEFNEPGVLEKIAKKRHAMLDEYPTSDLLEIRAVVEFLHGMISSVLDSESFERLQDICLATGPAVILEAYEKKNEDVFEEALEPEVMTSGEENELFGGFFSKPLEKIWEEREEMPPASALDAILDGGVQPQTDTCAQCGSVGTELWSEANWENRISVDLCALLPGKLNENEVEAEALVEQLMSPAGTTDVVVAEIYDMLTPQFTAWRKDESLCSACLDKLITAHLHLWLHERKVAGGWKATQNCWYGYNCKTQAHKASHAKEKNHLCTPIR</sequence>
<dbReference type="AlphaFoldDB" id="A0AAD7AW33"/>
<keyword evidence="3" id="KW-1185">Reference proteome</keyword>
<proteinExistence type="predicted"/>
<evidence type="ECO:0000256" key="1">
    <source>
        <dbReference type="SAM" id="MobiDB-lite"/>
    </source>
</evidence>
<feature type="region of interest" description="Disordered" evidence="1">
    <location>
        <begin position="88"/>
        <end position="128"/>
    </location>
</feature>
<evidence type="ECO:0000313" key="2">
    <source>
        <dbReference type="EMBL" id="KAJ7369124.1"/>
    </source>
</evidence>
<dbReference type="EMBL" id="JARIHO010000001">
    <property type="protein sequence ID" value="KAJ7369124.1"/>
    <property type="molecule type" value="Genomic_DNA"/>
</dbReference>
<gene>
    <name evidence="2" type="ORF">DFH08DRAFT_1071646</name>
</gene>
<organism evidence="2 3">
    <name type="scientific">Mycena albidolilacea</name>
    <dbReference type="NCBI Taxonomy" id="1033008"/>
    <lineage>
        <taxon>Eukaryota</taxon>
        <taxon>Fungi</taxon>
        <taxon>Dikarya</taxon>
        <taxon>Basidiomycota</taxon>
        <taxon>Agaricomycotina</taxon>
        <taxon>Agaricomycetes</taxon>
        <taxon>Agaricomycetidae</taxon>
        <taxon>Agaricales</taxon>
        <taxon>Marasmiineae</taxon>
        <taxon>Mycenaceae</taxon>
        <taxon>Mycena</taxon>
    </lineage>
</organism>